<feature type="signal peptide" evidence="2">
    <location>
        <begin position="1"/>
        <end position="31"/>
    </location>
</feature>
<accession>A0A316HA14</accession>
<feature type="region of interest" description="Disordered" evidence="1">
    <location>
        <begin position="137"/>
        <end position="163"/>
    </location>
</feature>
<evidence type="ECO:0000256" key="2">
    <source>
        <dbReference type="SAM" id="SignalP"/>
    </source>
</evidence>
<keyword evidence="2" id="KW-0732">Signal</keyword>
<dbReference type="RefSeq" id="WP_245927926.1">
    <property type="nucleotide sequence ID" value="NZ_QGHA01000005.1"/>
</dbReference>
<evidence type="ECO:0000313" key="5">
    <source>
        <dbReference type="Proteomes" id="UP000245678"/>
    </source>
</evidence>
<dbReference type="InterPro" id="IPR037524">
    <property type="entry name" value="PA14/GLEYA"/>
</dbReference>
<dbReference type="AlphaFoldDB" id="A0A316HA14"/>
<dbReference type="Gene3D" id="2.60.120.560">
    <property type="entry name" value="Exo-inulinase, domain 1"/>
    <property type="match status" value="1"/>
</dbReference>
<protein>
    <submittedName>
        <fullName evidence="4">Uncharacterized protein DUF1080</fullName>
    </submittedName>
</protein>
<dbReference type="Gene3D" id="2.60.120.380">
    <property type="match status" value="1"/>
</dbReference>
<evidence type="ECO:0000256" key="1">
    <source>
        <dbReference type="SAM" id="MobiDB-lite"/>
    </source>
</evidence>
<sequence length="611" mass="66773">MRCINPSAKLFRGKKFWMALVCTLGFQNLMAQTQVPLRDLSFFDNPSPNWKTASNVQADLAQQEVLTTKDGAGILVNQPGKKGAKDLFSKTTYGDMDLELDYMMAKGSNSGIYLQGRYEIQLLDSWGTVNPKSGDNGGIYERWDDSKPEGQQGYDGHAPRQNASRAPGLWQHIKISFQAARFDANGQKNANARMLYVWLNGVLIQDNVELAGPTRGAIDARDAALGPLRIQGDHGPVAFRNIKITAFDKPHPALSGLKYKVYKATNLSVSDLQKQKPDAEGSSTIMSSNQARLNNDFTMVYTGNIEVKDAGEYVFKINVPGGKGAFGIDGSSVIAMADGYGENKVQLQPGNHSFEISYLKTVEWVRPALGLTVSGPGIREYLLSDANVSNNDPVDPILIDAAANTVVRSFSDLPGGIRVTHGVNVGSPELLHYTYDLDKGMIVQIWRGGFLDATPMWHDRGDGSSRPAGSVQYLGKPVPAIEKLSDEKAVWALDTTGTAFKPKGYVLNADDVPAFKYIVYGSVVNDASSVMPGGQGIHREVTLQNPVEGLYYHLASGNIETLGDGLYAIDDKSYYIRLDEADRAKAITRQMGDKQELIVPIKNKLTYSIIF</sequence>
<dbReference type="Pfam" id="PF06439">
    <property type="entry name" value="3keto-disac_hyd"/>
    <property type="match status" value="1"/>
</dbReference>
<dbReference type="PROSITE" id="PS51820">
    <property type="entry name" value="PA14"/>
    <property type="match status" value="1"/>
</dbReference>
<evidence type="ECO:0000313" key="4">
    <source>
        <dbReference type="EMBL" id="PWK77143.1"/>
    </source>
</evidence>
<name>A0A316HA14_9SPHI</name>
<dbReference type="EMBL" id="QGHA01000005">
    <property type="protein sequence ID" value="PWK77143.1"/>
    <property type="molecule type" value="Genomic_DNA"/>
</dbReference>
<proteinExistence type="predicted"/>
<keyword evidence="5" id="KW-1185">Reference proteome</keyword>
<dbReference type="GO" id="GO:0016787">
    <property type="term" value="F:hydrolase activity"/>
    <property type="evidence" value="ECO:0007669"/>
    <property type="project" value="InterPro"/>
</dbReference>
<dbReference type="Proteomes" id="UP000245678">
    <property type="component" value="Unassembled WGS sequence"/>
</dbReference>
<comment type="caution">
    <text evidence="4">The sequence shown here is derived from an EMBL/GenBank/DDBJ whole genome shotgun (WGS) entry which is preliminary data.</text>
</comment>
<evidence type="ECO:0000259" key="3">
    <source>
        <dbReference type="PROSITE" id="PS51820"/>
    </source>
</evidence>
<organism evidence="4 5">
    <name type="scientific">Mucilaginibacter oryzae</name>
    <dbReference type="NCBI Taxonomy" id="468058"/>
    <lineage>
        <taxon>Bacteria</taxon>
        <taxon>Pseudomonadati</taxon>
        <taxon>Bacteroidota</taxon>
        <taxon>Sphingobacteriia</taxon>
        <taxon>Sphingobacteriales</taxon>
        <taxon>Sphingobacteriaceae</taxon>
        <taxon>Mucilaginibacter</taxon>
    </lineage>
</organism>
<feature type="chain" id="PRO_5016388153" evidence="2">
    <location>
        <begin position="32"/>
        <end position="611"/>
    </location>
</feature>
<gene>
    <name evidence="4" type="ORF">LX99_02953</name>
</gene>
<feature type="domain" description="PA14" evidence="3">
    <location>
        <begin position="252"/>
        <end position="387"/>
    </location>
</feature>
<reference evidence="4 5" key="1">
    <citation type="submission" date="2018-05" db="EMBL/GenBank/DDBJ databases">
        <title>Genomic Encyclopedia of Archaeal and Bacterial Type Strains, Phase II (KMG-II): from individual species to whole genera.</title>
        <authorList>
            <person name="Goeker M."/>
        </authorList>
    </citation>
    <scope>NUCLEOTIDE SEQUENCE [LARGE SCALE GENOMIC DNA]</scope>
    <source>
        <strain evidence="4 5">DSM 19975</strain>
    </source>
</reference>
<dbReference type="InterPro" id="IPR010496">
    <property type="entry name" value="AL/BT2_dom"/>
</dbReference>